<evidence type="ECO:0000313" key="8">
    <source>
        <dbReference type="EMBL" id="KAK8090097.1"/>
    </source>
</evidence>
<evidence type="ECO:0000256" key="2">
    <source>
        <dbReference type="ARBA" id="ARBA00022737"/>
    </source>
</evidence>
<evidence type="ECO:0000259" key="7">
    <source>
        <dbReference type="PROSITE" id="PS50157"/>
    </source>
</evidence>
<keyword evidence="4" id="KW-0862">Zinc</keyword>
<dbReference type="SUPFAM" id="SSF57667">
    <property type="entry name" value="beta-beta-alpha zinc fingers"/>
    <property type="match status" value="3"/>
</dbReference>
<evidence type="ECO:0000256" key="6">
    <source>
        <dbReference type="SAM" id="MobiDB-lite"/>
    </source>
</evidence>
<keyword evidence="9" id="KW-1185">Reference proteome</keyword>
<reference evidence="8 9" key="1">
    <citation type="submission" date="2023-01" db="EMBL/GenBank/DDBJ databases">
        <title>Analysis of 21 Apiospora genomes using comparative genomics revels a genus with tremendous synthesis potential of carbohydrate active enzymes and secondary metabolites.</title>
        <authorList>
            <person name="Sorensen T."/>
        </authorList>
    </citation>
    <scope>NUCLEOTIDE SEQUENCE [LARGE SCALE GENOMIC DNA]</scope>
    <source>
        <strain evidence="8 9">CBS 114990</strain>
    </source>
</reference>
<feature type="domain" description="C2H2-type" evidence="7">
    <location>
        <begin position="444"/>
        <end position="471"/>
    </location>
</feature>
<dbReference type="InterPro" id="IPR050329">
    <property type="entry name" value="GLI_C2H2-zinc-finger"/>
</dbReference>
<gene>
    <name evidence="8" type="ORF">PG997_005058</name>
</gene>
<dbReference type="SMART" id="SM00355">
    <property type="entry name" value="ZnF_C2H2"/>
    <property type="match status" value="6"/>
</dbReference>
<evidence type="ECO:0000256" key="4">
    <source>
        <dbReference type="ARBA" id="ARBA00022833"/>
    </source>
</evidence>
<dbReference type="EMBL" id="JAQQWN010000004">
    <property type="protein sequence ID" value="KAK8090097.1"/>
    <property type="molecule type" value="Genomic_DNA"/>
</dbReference>
<accession>A0ABR1X3X4</accession>
<evidence type="ECO:0000313" key="9">
    <source>
        <dbReference type="Proteomes" id="UP001433268"/>
    </source>
</evidence>
<feature type="compositionally biased region" description="Polar residues" evidence="6">
    <location>
        <begin position="294"/>
        <end position="308"/>
    </location>
</feature>
<feature type="domain" description="C2H2-type" evidence="7">
    <location>
        <begin position="472"/>
        <end position="501"/>
    </location>
</feature>
<comment type="caution">
    <text evidence="8">The sequence shown here is derived from an EMBL/GenBank/DDBJ whole genome shotgun (WGS) entry which is preliminary data.</text>
</comment>
<keyword evidence="1" id="KW-0479">Metal-binding</keyword>
<dbReference type="Pfam" id="PF00096">
    <property type="entry name" value="zf-C2H2"/>
    <property type="match status" value="3"/>
</dbReference>
<feature type="domain" description="C2H2-type" evidence="7">
    <location>
        <begin position="386"/>
        <end position="413"/>
    </location>
</feature>
<feature type="domain" description="C2H2-type" evidence="7">
    <location>
        <begin position="357"/>
        <end position="385"/>
    </location>
</feature>
<dbReference type="PANTHER" id="PTHR19818">
    <property type="entry name" value="ZINC FINGER PROTEIN ZIC AND GLI"/>
    <property type="match status" value="1"/>
</dbReference>
<evidence type="ECO:0000256" key="5">
    <source>
        <dbReference type="PROSITE-ProRule" id="PRU00042"/>
    </source>
</evidence>
<proteinExistence type="predicted"/>
<feature type="domain" description="C2H2-type" evidence="7">
    <location>
        <begin position="414"/>
        <end position="443"/>
    </location>
</feature>
<dbReference type="Gene3D" id="3.30.160.60">
    <property type="entry name" value="Classic Zinc Finger"/>
    <property type="match status" value="6"/>
</dbReference>
<organism evidence="8 9">
    <name type="scientific">Apiospora hydei</name>
    <dbReference type="NCBI Taxonomy" id="1337664"/>
    <lineage>
        <taxon>Eukaryota</taxon>
        <taxon>Fungi</taxon>
        <taxon>Dikarya</taxon>
        <taxon>Ascomycota</taxon>
        <taxon>Pezizomycotina</taxon>
        <taxon>Sordariomycetes</taxon>
        <taxon>Xylariomycetidae</taxon>
        <taxon>Amphisphaeriales</taxon>
        <taxon>Apiosporaceae</taxon>
        <taxon>Apiospora</taxon>
    </lineage>
</organism>
<sequence>MNDPIDSLDSYYGLDPLSSDLKSRFDYAGTTTNDDTLMVGEFSLDLNSFGSTDYGYGTSHPHDDGCTIRCPEDSIASSQYRGNGQLGFEQMMGLGWPCQDPKQESDDGLKFFPGYGAECSAAGCPDAFCPSSCTIPQCTRANQECATEDQCSSISCLEGDHCTPPCDVEDCAETGSPCNDPHCLDPTDETAPLGTMWDHHEQWRDFGYLPPDQLSMHGQQCNHTNTEHSVALTLGHLRDPGPQDQPQDPNLVQFGCPIFGQSGSLEKLCGVTSSIPSIPEPPPLCPDTADDSPGTLTDSSPKSGKQCPTDNRCRWKIGGGSIKCDRVFNTSDELNSHVCDDHVNHRTAKDGYLCRWHGCPRDPNRPFASKNKLRRHVTTHTNYKPFECHECGEGFSARQALEQHQRCHSGDKPYMCDKPGCGKAFKQKSALTMHKRTHTGEKPLICAVCNKAFGESSNLSKHRKIHNTDSKLTCDEPNCGKQFIRADQLRRHQETHQRRRDAQQKKSKARNKAAINQDNAVRAATMVSEQYQFPLPIHGVPQNNGVPPNT</sequence>
<evidence type="ECO:0000256" key="1">
    <source>
        <dbReference type="ARBA" id="ARBA00022723"/>
    </source>
</evidence>
<feature type="region of interest" description="Disordered" evidence="6">
    <location>
        <begin position="279"/>
        <end position="308"/>
    </location>
</feature>
<feature type="compositionally biased region" description="Basic and acidic residues" evidence="6">
    <location>
        <begin position="489"/>
        <end position="504"/>
    </location>
</feature>
<dbReference type="InterPro" id="IPR013087">
    <property type="entry name" value="Znf_C2H2_type"/>
</dbReference>
<evidence type="ECO:0000256" key="3">
    <source>
        <dbReference type="ARBA" id="ARBA00022771"/>
    </source>
</evidence>
<dbReference type="PANTHER" id="PTHR19818:SF139">
    <property type="entry name" value="PAIR-RULE PROTEIN ODD-PAIRED"/>
    <property type="match status" value="1"/>
</dbReference>
<protein>
    <recommendedName>
        <fullName evidence="7">C2H2-type domain-containing protein</fullName>
    </recommendedName>
</protein>
<dbReference type="GeneID" id="92042433"/>
<feature type="region of interest" description="Disordered" evidence="6">
    <location>
        <begin position="489"/>
        <end position="516"/>
    </location>
</feature>
<dbReference type="RefSeq" id="XP_066672991.1">
    <property type="nucleotide sequence ID" value="XM_066809373.1"/>
</dbReference>
<dbReference type="Proteomes" id="UP001433268">
    <property type="component" value="Unassembled WGS sequence"/>
</dbReference>
<dbReference type="PROSITE" id="PS50157">
    <property type="entry name" value="ZINC_FINGER_C2H2_2"/>
    <property type="match status" value="5"/>
</dbReference>
<keyword evidence="3 5" id="KW-0863">Zinc-finger</keyword>
<keyword evidence="2" id="KW-0677">Repeat</keyword>
<dbReference type="PROSITE" id="PS00028">
    <property type="entry name" value="ZINC_FINGER_C2H2_1"/>
    <property type="match status" value="4"/>
</dbReference>
<dbReference type="InterPro" id="IPR036236">
    <property type="entry name" value="Znf_C2H2_sf"/>
</dbReference>
<name>A0ABR1X3X4_9PEZI</name>
<dbReference type="Pfam" id="PF13912">
    <property type="entry name" value="zf-C2H2_6"/>
    <property type="match status" value="1"/>
</dbReference>